<evidence type="ECO:0000256" key="1">
    <source>
        <dbReference type="SAM" id="MobiDB-lite"/>
    </source>
</evidence>
<gene>
    <name evidence="2" type="primary">Contig12368.g13203</name>
    <name evidence="2" type="ORF">STYLEM_7172</name>
</gene>
<evidence type="ECO:0000313" key="3">
    <source>
        <dbReference type="Proteomes" id="UP000039865"/>
    </source>
</evidence>
<protein>
    <submittedName>
        <fullName evidence="2">Uncharacterized protein</fullName>
    </submittedName>
</protein>
<dbReference type="AlphaFoldDB" id="A0A078ABP0"/>
<dbReference type="Proteomes" id="UP000039865">
    <property type="component" value="Unassembled WGS sequence"/>
</dbReference>
<accession>A0A078ABP0</accession>
<organism evidence="2 3">
    <name type="scientific">Stylonychia lemnae</name>
    <name type="common">Ciliate</name>
    <dbReference type="NCBI Taxonomy" id="5949"/>
    <lineage>
        <taxon>Eukaryota</taxon>
        <taxon>Sar</taxon>
        <taxon>Alveolata</taxon>
        <taxon>Ciliophora</taxon>
        <taxon>Intramacronucleata</taxon>
        <taxon>Spirotrichea</taxon>
        <taxon>Stichotrichia</taxon>
        <taxon>Sporadotrichida</taxon>
        <taxon>Oxytrichidae</taxon>
        <taxon>Stylonychinae</taxon>
        <taxon>Stylonychia</taxon>
    </lineage>
</organism>
<feature type="compositionally biased region" description="Polar residues" evidence="1">
    <location>
        <begin position="83"/>
        <end position="102"/>
    </location>
</feature>
<keyword evidence="3" id="KW-1185">Reference proteome</keyword>
<evidence type="ECO:0000313" key="2">
    <source>
        <dbReference type="EMBL" id="CDW78198.1"/>
    </source>
</evidence>
<feature type="region of interest" description="Disordered" evidence="1">
    <location>
        <begin position="83"/>
        <end position="104"/>
    </location>
</feature>
<dbReference type="EMBL" id="CCKQ01006857">
    <property type="protein sequence ID" value="CDW78198.1"/>
    <property type="molecule type" value="Genomic_DNA"/>
</dbReference>
<dbReference type="InParanoid" id="A0A078ABP0"/>
<reference evidence="2 3" key="1">
    <citation type="submission" date="2014-06" db="EMBL/GenBank/DDBJ databases">
        <authorList>
            <person name="Swart Estienne"/>
        </authorList>
    </citation>
    <scope>NUCLEOTIDE SEQUENCE [LARGE SCALE GENOMIC DNA]</scope>
    <source>
        <strain evidence="2 3">130c</strain>
    </source>
</reference>
<name>A0A078ABP0_STYLE</name>
<proteinExistence type="predicted"/>
<sequence length="119" mass="13455">MQLKGSPSNNNFSSQIASYQVHKVISTQFYHYVEEKQTLQLWNYTGGSGQIPRCFDKFCKSFVISLLEPDMKLTYPKPNIILDNQSSGSPTNSQNFNSSLSLGFQGGRQKKINFLFSSD</sequence>